<feature type="compositionally biased region" description="Low complexity" evidence="1">
    <location>
        <begin position="605"/>
        <end position="616"/>
    </location>
</feature>
<feature type="region of interest" description="Disordered" evidence="1">
    <location>
        <begin position="584"/>
        <end position="624"/>
    </location>
</feature>
<dbReference type="EMBL" id="JAQMWT010000172">
    <property type="protein sequence ID" value="KAJ8608378.1"/>
    <property type="molecule type" value="Genomic_DNA"/>
</dbReference>
<feature type="domain" description="YHYH" evidence="3">
    <location>
        <begin position="78"/>
        <end position="176"/>
    </location>
</feature>
<keyword evidence="2" id="KW-0812">Transmembrane</keyword>
<dbReference type="InterPro" id="IPR025924">
    <property type="entry name" value="YHYH_dom"/>
</dbReference>
<dbReference type="Pfam" id="PF14240">
    <property type="entry name" value="YHYH"/>
    <property type="match status" value="1"/>
</dbReference>
<evidence type="ECO:0000256" key="1">
    <source>
        <dbReference type="SAM" id="MobiDB-lite"/>
    </source>
</evidence>
<organism evidence="4 5">
    <name type="scientific">Chrysophaeum taylorii</name>
    <dbReference type="NCBI Taxonomy" id="2483200"/>
    <lineage>
        <taxon>Eukaryota</taxon>
        <taxon>Sar</taxon>
        <taxon>Stramenopiles</taxon>
        <taxon>Ochrophyta</taxon>
        <taxon>Pelagophyceae</taxon>
        <taxon>Pelagomonadales</taxon>
        <taxon>Pelagomonadaceae</taxon>
        <taxon>Chrysophaeum</taxon>
    </lineage>
</organism>
<dbReference type="AlphaFoldDB" id="A0AAD7XRX1"/>
<keyword evidence="2" id="KW-1133">Transmembrane helix</keyword>
<keyword evidence="5" id="KW-1185">Reference proteome</keyword>
<name>A0AAD7XRX1_9STRA</name>
<feature type="compositionally biased region" description="Acidic residues" evidence="1">
    <location>
        <begin position="588"/>
        <end position="599"/>
    </location>
</feature>
<keyword evidence="2" id="KW-0472">Membrane</keyword>
<dbReference type="InterPro" id="IPR025333">
    <property type="entry name" value="DUF4239"/>
</dbReference>
<reference evidence="4" key="1">
    <citation type="submission" date="2023-01" db="EMBL/GenBank/DDBJ databases">
        <title>Metagenome sequencing of chrysophaentin producing Chrysophaeum taylorii.</title>
        <authorList>
            <person name="Davison J."/>
            <person name="Bewley C."/>
        </authorList>
    </citation>
    <scope>NUCLEOTIDE SEQUENCE</scope>
    <source>
        <strain evidence="4">NIES-1699</strain>
    </source>
</reference>
<dbReference type="Proteomes" id="UP001230188">
    <property type="component" value="Unassembled WGS sequence"/>
</dbReference>
<comment type="caution">
    <text evidence="4">The sequence shown here is derived from an EMBL/GenBank/DDBJ whole genome shotgun (WGS) entry which is preliminary data.</text>
</comment>
<proteinExistence type="predicted"/>
<sequence>MSRDFDSCRGNEEAEAALSVVCEDVDDVVKENWYCMRDDSFLVRREATMFYYTTGCPDHEILADTSGLRSPRYQRYRWRVPRVPRVMGVITYLDPKEPIGVAVNGVPFFTANSTTLEPDACGGIVDDFHRYGYAAMPSCLLRLMGNSTPSPLVGFARDGFPIFGPYDASGWLFSNATLDDCNFAGDRYHVIPTPPYVPQCLVGEHLGYYESAVTSRSCALDGLPTAYCRRTACALDPPNAIDVCAKDRDREPLVPLWALVGLFVALAIFSIYKGRDTVYFLFHCRAMPPPPGPRRKLPPSAVAATSVMGSVILVAFQEEFTKLFYKRNANKIETYANDAVANFLAVAGVLYALVVAQVLGTAYERRGSIQACLSDELAGIHSLVMLVASLDAVTPEAKAKKTEAFDMLHAYVVGVVGELSRGRTEPHDIAVLWCFAPLLQEACRLCHPIHLSQEDIGARALDAASDVARQRYARSSHERKGLGVIFYALNLFLCNAMFFGILLIYSGSIALNLTFCSISVLSIGAMSYMIACLDEPYSGILSLDLADVDVLLETIAECKRSSTPYMQETAIKAKQTVSTIVHATRGDGDDENQSAMEEEDRIRVDPPNADAEAPPDAVRPPLTPALSYHDTLRNRLSTRKTCVQAWHQVHSNAAAPAAARDVETTTTRRTRRDNTTANAYCSWIY</sequence>
<evidence type="ECO:0000313" key="4">
    <source>
        <dbReference type="EMBL" id="KAJ8608378.1"/>
    </source>
</evidence>
<dbReference type="Pfam" id="PF14023">
    <property type="entry name" value="Bestrophin-like"/>
    <property type="match status" value="1"/>
</dbReference>
<feature type="transmembrane region" description="Helical" evidence="2">
    <location>
        <begin position="511"/>
        <end position="533"/>
    </location>
</feature>
<feature type="transmembrane region" description="Helical" evidence="2">
    <location>
        <begin position="484"/>
        <end position="505"/>
    </location>
</feature>
<feature type="transmembrane region" description="Helical" evidence="2">
    <location>
        <begin position="339"/>
        <end position="359"/>
    </location>
</feature>
<gene>
    <name evidence="4" type="ORF">CTAYLR_008150</name>
</gene>
<evidence type="ECO:0000256" key="2">
    <source>
        <dbReference type="SAM" id="Phobius"/>
    </source>
</evidence>
<feature type="transmembrane region" description="Helical" evidence="2">
    <location>
        <begin position="254"/>
        <end position="272"/>
    </location>
</feature>
<accession>A0AAD7XRX1</accession>
<evidence type="ECO:0000259" key="3">
    <source>
        <dbReference type="Pfam" id="PF14240"/>
    </source>
</evidence>
<evidence type="ECO:0000313" key="5">
    <source>
        <dbReference type="Proteomes" id="UP001230188"/>
    </source>
</evidence>
<feature type="transmembrane region" description="Helical" evidence="2">
    <location>
        <begin position="297"/>
        <end position="316"/>
    </location>
</feature>
<protein>
    <recommendedName>
        <fullName evidence="3">YHYH domain-containing protein</fullName>
    </recommendedName>
</protein>